<feature type="domain" description="IBB" evidence="8">
    <location>
        <begin position="1"/>
        <end position="57"/>
    </location>
</feature>
<dbReference type="GO" id="GO:0005737">
    <property type="term" value="C:cytoplasm"/>
    <property type="evidence" value="ECO:0007669"/>
    <property type="project" value="InterPro"/>
</dbReference>
<feature type="repeat" description="ARM" evidence="5">
    <location>
        <begin position="327"/>
        <end position="355"/>
    </location>
</feature>
<dbReference type="Gene3D" id="1.20.5.690">
    <property type="entry name" value="Importin-alpha, importin-beta-binding domain"/>
    <property type="match status" value="1"/>
</dbReference>
<dbReference type="AlphaFoldDB" id="A0A7K4Z9R2"/>
<feature type="compositionally biased region" description="Basic and acidic residues" evidence="7">
    <location>
        <begin position="504"/>
        <end position="516"/>
    </location>
</feature>
<dbReference type="InterPro" id="IPR024931">
    <property type="entry name" value="Importin_alpha"/>
</dbReference>
<feature type="repeat" description="ARM" evidence="5">
    <location>
        <begin position="158"/>
        <end position="186"/>
    </location>
</feature>
<evidence type="ECO:0000256" key="7">
    <source>
        <dbReference type="SAM" id="MobiDB-lite"/>
    </source>
</evidence>
<accession>A0A7K4Z9R2</accession>
<comment type="caution">
    <text evidence="9">The sequence shown here is derived from an EMBL/GenBank/DDBJ whole genome shotgun (WGS) entry which is preliminary data.</text>
</comment>
<evidence type="ECO:0000256" key="1">
    <source>
        <dbReference type="ARBA" id="ARBA00010394"/>
    </source>
</evidence>
<comment type="similarity">
    <text evidence="1">Belongs to the importin alpha family.</text>
</comment>
<keyword evidence="3" id="KW-0677">Repeat</keyword>
<dbReference type="Gene3D" id="1.25.10.10">
    <property type="entry name" value="Leucine-rich Repeat Variant"/>
    <property type="match status" value="1"/>
</dbReference>
<dbReference type="PANTHER" id="PTHR23316">
    <property type="entry name" value="IMPORTIN ALPHA"/>
    <property type="match status" value="1"/>
</dbReference>
<dbReference type="GO" id="GO:0006606">
    <property type="term" value="P:protein import into nucleus"/>
    <property type="evidence" value="ECO:0007669"/>
    <property type="project" value="InterPro"/>
</dbReference>
<dbReference type="OrthoDB" id="29145at2759"/>
<dbReference type="GO" id="GO:0061608">
    <property type="term" value="F:nuclear import signal receptor activity"/>
    <property type="evidence" value="ECO:0007669"/>
    <property type="project" value="InterPro"/>
</dbReference>
<name>A0A7K4Z9R2_BUCAB</name>
<dbReference type="InterPro" id="IPR000225">
    <property type="entry name" value="Armadillo"/>
</dbReference>
<dbReference type="Pfam" id="PF16186">
    <property type="entry name" value="Arm_3"/>
    <property type="match status" value="1"/>
</dbReference>
<dbReference type="InterPro" id="IPR016024">
    <property type="entry name" value="ARM-type_fold"/>
</dbReference>
<keyword evidence="2 6" id="KW-0813">Transport</keyword>
<evidence type="ECO:0000256" key="2">
    <source>
        <dbReference type="ARBA" id="ARBA00022448"/>
    </source>
</evidence>
<dbReference type="InterPro" id="IPR036975">
    <property type="entry name" value="Importin-a_IBB_sf"/>
</dbReference>
<gene>
    <name evidence="9" type="primary">Kpna1_1</name>
    <name evidence="9" type="ORF">BUCABY_R13573</name>
</gene>
<evidence type="ECO:0000259" key="8">
    <source>
        <dbReference type="PROSITE" id="PS51214"/>
    </source>
</evidence>
<keyword evidence="10" id="KW-1185">Reference proteome</keyword>
<keyword evidence="4" id="KW-0653">Protein transport</keyword>
<dbReference type="InterPro" id="IPR032413">
    <property type="entry name" value="Arm_3"/>
</dbReference>
<dbReference type="SUPFAM" id="SSF48371">
    <property type="entry name" value="ARM repeat"/>
    <property type="match status" value="1"/>
</dbReference>
<dbReference type="PROSITE" id="PS51214">
    <property type="entry name" value="IBB"/>
    <property type="match status" value="1"/>
</dbReference>
<evidence type="ECO:0000256" key="6">
    <source>
        <dbReference type="PROSITE-ProRule" id="PRU00561"/>
    </source>
</evidence>
<evidence type="ECO:0000313" key="9">
    <source>
        <dbReference type="EMBL" id="NWR68153.1"/>
    </source>
</evidence>
<evidence type="ECO:0000256" key="4">
    <source>
        <dbReference type="ARBA" id="ARBA00022927"/>
    </source>
</evidence>
<feature type="compositionally biased region" description="Basic and acidic residues" evidence="7">
    <location>
        <begin position="7"/>
        <end position="23"/>
    </location>
</feature>
<dbReference type="SMART" id="SM00185">
    <property type="entry name" value="ARM"/>
    <property type="match status" value="9"/>
</dbReference>
<dbReference type="PROSITE" id="PS50176">
    <property type="entry name" value="ARM_REPEAT"/>
    <property type="match status" value="4"/>
</dbReference>
<evidence type="ECO:0000313" key="10">
    <source>
        <dbReference type="Proteomes" id="UP000551127"/>
    </source>
</evidence>
<feature type="region of interest" description="Disordered" evidence="7">
    <location>
        <begin position="1"/>
        <end position="23"/>
    </location>
</feature>
<dbReference type="EMBL" id="VYZL01013415">
    <property type="protein sequence ID" value="NWR68153.1"/>
    <property type="molecule type" value="Genomic_DNA"/>
</dbReference>
<reference evidence="9 10" key="1">
    <citation type="submission" date="2019-09" db="EMBL/GenBank/DDBJ databases">
        <title>Bird 10,000 Genomes (B10K) Project - Family phase.</title>
        <authorList>
            <person name="Zhang G."/>
        </authorList>
    </citation>
    <scope>NUCLEOTIDE SEQUENCE [LARGE SCALE GENOMIC DNA]</scope>
    <source>
        <strain evidence="9">B10K-DU-012-80</strain>
    </source>
</reference>
<dbReference type="PIRSF" id="PIRSF005673">
    <property type="entry name" value="Importin_alpha"/>
    <property type="match status" value="1"/>
</dbReference>
<protein>
    <submittedName>
        <fullName evidence="9">IMA5 protein</fullName>
    </submittedName>
</protein>
<proteinExistence type="inferred from homology"/>
<organism evidence="9 10">
    <name type="scientific">Bucorvus abyssinicus</name>
    <name type="common">Northern ground-hornbill</name>
    <name type="synonym">Abyssinian ground-hornbill</name>
    <dbReference type="NCBI Taxonomy" id="153643"/>
    <lineage>
        <taxon>Eukaryota</taxon>
        <taxon>Metazoa</taxon>
        <taxon>Chordata</taxon>
        <taxon>Craniata</taxon>
        <taxon>Vertebrata</taxon>
        <taxon>Euteleostomi</taxon>
        <taxon>Archelosauria</taxon>
        <taxon>Archosauria</taxon>
        <taxon>Dinosauria</taxon>
        <taxon>Saurischia</taxon>
        <taxon>Theropoda</taxon>
        <taxon>Coelurosauria</taxon>
        <taxon>Aves</taxon>
        <taxon>Neognathae</taxon>
        <taxon>Neoaves</taxon>
        <taxon>Telluraves</taxon>
        <taxon>Coraciimorphae</taxon>
        <taxon>Bucerotiformes</taxon>
        <taxon>Bucorvidae</taxon>
        <taxon>Bucorvus</taxon>
    </lineage>
</organism>
<feature type="repeat" description="ARM" evidence="5">
    <location>
        <begin position="115"/>
        <end position="158"/>
    </location>
</feature>
<dbReference type="GO" id="GO:0005634">
    <property type="term" value="C:nucleus"/>
    <property type="evidence" value="ECO:0007669"/>
    <property type="project" value="UniProtKB-ARBA"/>
</dbReference>
<dbReference type="Pfam" id="PF00514">
    <property type="entry name" value="Arm"/>
    <property type="match status" value="7"/>
</dbReference>
<evidence type="ECO:0000256" key="5">
    <source>
        <dbReference type="PROSITE-ProRule" id="PRU00259"/>
    </source>
</evidence>
<feature type="non-terminal residue" evidence="9">
    <location>
        <position position="516"/>
    </location>
</feature>
<feature type="non-terminal residue" evidence="9">
    <location>
        <position position="1"/>
    </location>
</feature>
<sequence>MPVVNEQSERMRKFKNKGKDAEAMRRQRMEVSIELRKARKDEQILKRRSIANSLLDETLSLEEDKRNEIIQLSLEEIVEAVNGSNPELQLQATQATRRMSSRQNNPPFNQIIKLGIIPRLVEFLTYADNTSLQFEAAWALTNIASGTSVHTKAVVDGGAVPAFISLLSSPHMHVSEQAVWALGNIAGDGPLFRDAVIDCNAIPPLLALVSPVTPVAFLRNVTWTLSNLCRNKNPYPPLDAVKKILPVFVCLIEHEDRDIISDSCWAISYLTDSSDDRIQIVVDTGILPRLVELMGRPESMIMTPALRAIGNVVTGTDEQTQAAIDAGVLAVLPRLLQHTKPSIQKEAAWMLSNIAAGPCQQIQQLITCGLLPPLVELLDKGDFKAQKEAVWAVANFVTGGTVDQVVELVQSGVLEPLLNLLSSKDSKTILVILDTISNLFLAAKQLGEMDRLCLLVEELDGLVKIEALQTHDNNMVYRAALNIIEKYFSGEETPDLQPGTSQDGLHDFSEKQDFDF</sequence>
<dbReference type="Proteomes" id="UP000551127">
    <property type="component" value="Unassembled WGS sequence"/>
</dbReference>
<dbReference type="Pfam" id="PF01749">
    <property type="entry name" value="IBB"/>
    <property type="match status" value="1"/>
</dbReference>
<feature type="region of interest" description="Disordered" evidence="7">
    <location>
        <begin position="493"/>
        <end position="516"/>
    </location>
</feature>
<dbReference type="FunFam" id="1.25.10.10:FF:000009">
    <property type="entry name" value="Importin subunit alpha"/>
    <property type="match status" value="1"/>
</dbReference>
<feature type="repeat" description="ARM" evidence="5">
    <location>
        <begin position="285"/>
        <end position="327"/>
    </location>
</feature>
<evidence type="ECO:0000256" key="3">
    <source>
        <dbReference type="ARBA" id="ARBA00022737"/>
    </source>
</evidence>
<dbReference type="InterPro" id="IPR002652">
    <property type="entry name" value="Importin-a_IBB"/>
</dbReference>
<dbReference type="InterPro" id="IPR011989">
    <property type="entry name" value="ARM-like"/>
</dbReference>